<dbReference type="EMBL" id="FNBW01000006">
    <property type="protein sequence ID" value="SDF73647.1"/>
    <property type="molecule type" value="Genomic_DNA"/>
</dbReference>
<dbReference type="AlphaFoldDB" id="A0A8G2BHE1"/>
<protein>
    <submittedName>
        <fullName evidence="1">Uncharacterized protein</fullName>
    </submittedName>
</protein>
<dbReference type="Proteomes" id="UP000198615">
    <property type="component" value="Unassembled WGS sequence"/>
</dbReference>
<evidence type="ECO:0000313" key="2">
    <source>
        <dbReference type="Proteomes" id="UP000198615"/>
    </source>
</evidence>
<accession>A0A8G2BHE1</accession>
<name>A0A8G2BHE1_9PROT</name>
<organism evidence="1 2">
    <name type="scientific">Thalassobaculum litoreum DSM 18839</name>
    <dbReference type="NCBI Taxonomy" id="1123362"/>
    <lineage>
        <taxon>Bacteria</taxon>
        <taxon>Pseudomonadati</taxon>
        <taxon>Pseudomonadota</taxon>
        <taxon>Alphaproteobacteria</taxon>
        <taxon>Rhodospirillales</taxon>
        <taxon>Thalassobaculaceae</taxon>
        <taxon>Thalassobaculum</taxon>
    </lineage>
</organism>
<dbReference type="RefSeq" id="WP_175474178.1">
    <property type="nucleotide sequence ID" value="NZ_FNBW01000006.1"/>
</dbReference>
<gene>
    <name evidence="1" type="ORF">SAMN05660686_02125</name>
</gene>
<comment type="caution">
    <text evidence="1">The sequence shown here is derived from an EMBL/GenBank/DDBJ whole genome shotgun (WGS) entry which is preliminary data.</text>
</comment>
<reference evidence="1 2" key="1">
    <citation type="submission" date="2016-10" db="EMBL/GenBank/DDBJ databases">
        <authorList>
            <person name="Varghese N."/>
            <person name="Submissions S."/>
        </authorList>
    </citation>
    <scope>NUCLEOTIDE SEQUENCE [LARGE SCALE GENOMIC DNA]</scope>
    <source>
        <strain evidence="1 2">DSM 18839</strain>
    </source>
</reference>
<proteinExistence type="predicted"/>
<keyword evidence="2" id="KW-1185">Reference proteome</keyword>
<sequence length="53" mass="6141">MDLMDKESNRKKAAHDFVERVVRGIYHQNTDEDTIRAVAERVEQATPRLEAIS</sequence>
<evidence type="ECO:0000313" key="1">
    <source>
        <dbReference type="EMBL" id="SDF73647.1"/>
    </source>
</evidence>